<reference evidence="2 3" key="1">
    <citation type="submission" date="2024-10" db="EMBL/GenBank/DDBJ databases">
        <title>The Natural Products Discovery Center: Release of the First 8490 Sequenced Strains for Exploring Actinobacteria Biosynthetic Diversity.</title>
        <authorList>
            <person name="Kalkreuter E."/>
            <person name="Kautsar S.A."/>
            <person name="Yang D."/>
            <person name="Bader C.D."/>
            <person name="Teijaro C.N."/>
            <person name="Fluegel L."/>
            <person name="Davis C.M."/>
            <person name="Simpson J.R."/>
            <person name="Lauterbach L."/>
            <person name="Steele A.D."/>
            <person name="Gui C."/>
            <person name="Meng S."/>
            <person name="Li G."/>
            <person name="Viehrig K."/>
            <person name="Ye F."/>
            <person name="Su P."/>
            <person name="Kiefer A.F."/>
            <person name="Nichols A."/>
            <person name="Cepeda A.J."/>
            <person name="Yan W."/>
            <person name="Fan B."/>
            <person name="Jiang Y."/>
            <person name="Adhikari A."/>
            <person name="Zheng C.-J."/>
            <person name="Schuster L."/>
            <person name="Cowan T.M."/>
            <person name="Smanski M.J."/>
            <person name="Chevrette M.G."/>
            <person name="De Carvalho L.P.S."/>
            <person name="Shen B."/>
        </authorList>
    </citation>
    <scope>NUCLEOTIDE SEQUENCE [LARGE SCALE GENOMIC DNA]</scope>
    <source>
        <strain evidence="2 3">NPDC051599</strain>
    </source>
</reference>
<keyword evidence="1" id="KW-1133">Transmembrane helix</keyword>
<keyword evidence="3" id="KW-1185">Reference proteome</keyword>
<dbReference type="RefSeq" id="WP_398660481.1">
    <property type="nucleotide sequence ID" value="NZ_JBITDC010000018.1"/>
</dbReference>
<evidence type="ECO:0000313" key="2">
    <source>
        <dbReference type="EMBL" id="MFI5680034.1"/>
    </source>
</evidence>
<name>A0ABW7YCA4_STRCE</name>
<organism evidence="2 3">
    <name type="scientific">Streptomyces cellulosae</name>
    <dbReference type="NCBI Taxonomy" id="1968"/>
    <lineage>
        <taxon>Bacteria</taxon>
        <taxon>Bacillati</taxon>
        <taxon>Actinomycetota</taxon>
        <taxon>Actinomycetes</taxon>
        <taxon>Kitasatosporales</taxon>
        <taxon>Streptomycetaceae</taxon>
        <taxon>Streptomyces</taxon>
    </lineage>
</organism>
<feature type="transmembrane region" description="Helical" evidence="1">
    <location>
        <begin position="99"/>
        <end position="120"/>
    </location>
</feature>
<protein>
    <submittedName>
        <fullName evidence="2">Uncharacterized protein</fullName>
    </submittedName>
</protein>
<keyword evidence="1" id="KW-0472">Membrane</keyword>
<dbReference type="EMBL" id="JBITDC010000018">
    <property type="protein sequence ID" value="MFI5680034.1"/>
    <property type="molecule type" value="Genomic_DNA"/>
</dbReference>
<comment type="caution">
    <text evidence="2">The sequence shown here is derived from an EMBL/GenBank/DDBJ whole genome shotgun (WGS) entry which is preliminary data.</text>
</comment>
<sequence length="121" mass="12881">MRSLYWPVHVSALESALDQVRACLVQLADELRAAMPRGQQDPAPEQVARVLESFPSINIHAGNHASVEVHAPVALAQHGGRAGASVIGRGRRTPLRRVPVGWAVVVALAAAAAVTAWITWV</sequence>
<evidence type="ECO:0000313" key="3">
    <source>
        <dbReference type="Proteomes" id="UP001612415"/>
    </source>
</evidence>
<dbReference type="Proteomes" id="UP001612415">
    <property type="component" value="Unassembled WGS sequence"/>
</dbReference>
<evidence type="ECO:0000256" key="1">
    <source>
        <dbReference type="SAM" id="Phobius"/>
    </source>
</evidence>
<accession>A0ABW7YCA4</accession>
<keyword evidence="1" id="KW-0812">Transmembrane</keyword>
<gene>
    <name evidence="2" type="ORF">ACIA8P_36360</name>
</gene>
<proteinExistence type="predicted"/>